<comment type="similarity">
    <text evidence="7">Belongs to the archaeal rpoM/eukaryotic RPA12/RPB9/RPC11 RNA polymerase family.</text>
</comment>
<proteinExistence type="inferred from homology"/>
<evidence type="ECO:0000313" key="11">
    <source>
        <dbReference type="EMBL" id="PNR28167.1"/>
    </source>
</evidence>
<feature type="binding site" evidence="8">
    <location>
        <position position="33"/>
    </location>
    <ligand>
        <name>Zn(2+)</name>
        <dbReference type="ChEBI" id="CHEBI:29105"/>
        <label>1</label>
    </ligand>
</feature>
<dbReference type="SMART" id="SM00440">
    <property type="entry name" value="ZnF_C2C2"/>
    <property type="match status" value="1"/>
</dbReference>
<dbReference type="HOGENOM" id="CLU_093932_1_0_1"/>
<dbReference type="InterPro" id="IPR001222">
    <property type="entry name" value="Znf_TFIIS"/>
</dbReference>
<reference evidence="11 13" key="1">
    <citation type="journal article" date="2008" name="Science">
        <title>The Physcomitrella genome reveals evolutionary insights into the conquest of land by plants.</title>
        <authorList>
            <person name="Rensing S."/>
            <person name="Lang D."/>
            <person name="Zimmer A."/>
            <person name="Terry A."/>
            <person name="Salamov A."/>
            <person name="Shapiro H."/>
            <person name="Nishiyama T."/>
            <person name="Perroud P.-F."/>
            <person name="Lindquist E."/>
            <person name="Kamisugi Y."/>
            <person name="Tanahashi T."/>
            <person name="Sakakibara K."/>
            <person name="Fujita T."/>
            <person name="Oishi K."/>
            <person name="Shin-I T."/>
            <person name="Kuroki Y."/>
            <person name="Toyoda A."/>
            <person name="Suzuki Y."/>
            <person name="Hashimoto A."/>
            <person name="Yamaguchi K."/>
            <person name="Sugano A."/>
            <person name="Kohara Y."/>
            <person name="Fujiyama A."/>
            <person name="Anterola A."/>
            <person name="Aoki S."/>
            <person name="Ashton N."/>
            <person name="Barbazuk W.B."/>
            <person name="Barker E."/>
            <person name="Bennetzen J."/>
            <person name="Bezanilla M."/>
            <person name="Blankenship R."/>
            <person name="Cho S.H."/>
            <person name="Dutcher S."/>
            <person name="Estelle M."/>
            <person name="Fawcett J.A."/>
            <person name="Gundlach H."/>
            <person name="Hanada K."/>
            <person name="Heyl A."/>
            <person name="Hicks K.A."/>
            <person name="Hugh J."/>
            <person name="Lohr M."/>
            <person name="Mayer K."/>
            <person name="Melkozernov A."/>
            <person name="Murata T."/>
            <person name="Nelson D."/>
            <person name="Pils B."/>
            <person name="Prigge M."/>
            <person name="Reiss B."/>
            <person name="Renner T."/>
            <person name="Rombauts S."/>
            <person name="Rushton P."/>
            <person name="Sanderfoot A."/>
            <person name="Schween G."/>
            <person name="Shiu S.-H."/>
            <person name="Stueber K."/>
            <person name="Theodoulou F.L."/>
            <person name="Tu H."/>
            <person name="Van de Peer Y."/>
            <person name="Verrier P.J."/>
            <person name="Waters E."/>
            <person name="Wood A."/>
            <person name="Yang L."/>
            <person name="Cove D."/>
            <person name="Cuming A."/>
            <person name="Hasebe M."/>
            <person name="Lucas S."/>
            <person name="Mishler D.B."/>
            <person name="Reski R."/>
            <person name="Grigoriev I."/>
            <person name="Quatrano R.S."/>
            <person name="Boore J.L."/>
        </authorList>
    </citation>
    <scope>NUCLEOTIDE SEQUENCE [LARGE SCALE GENOMIC DNA]</scope>
    <source>
        <strain evidence="12 13">cv. Gransden 2004</strain>
    </source>
</reference>
<dbReference type="InterPro" id="IPR012164">
    <property type="entry name" value="Rpa12/Rpb9/Rpc10/TFS"/>
</dbReference>
<reference evidence="12" key="3">
    <citation type="submission" date="2020-12" db="UniProtKB">
        <authorList>
            <consortium name="EnsemblPlants"/>
        </authorList>
    </citation>
    <scope>IDENTIFICATION</scope>
</reference>
<evidence type="ECO:0000256" key="9">
    <source>
        <dbReference type="PROSITE-ProRule" id="PRU00472"/>
    </source>
</evidence>
<dbReference type="SUPFAM" id="SSF57783">
    <property type="entry name" value="Zinc beta-ribbon"/>
    <property type="match status" value="1"/>
</dbReference>
<dbReference type="Gramene" id="Pp3c24_7070V3.1">
    <property type="protein sequence ID" value="Pp3c24_7070V3.1"/>
    <property type="gene ID" value="Pp3c24_7070"/>
</dbReference>
<comment type="function">
    <text evidence="7">DNA-dependent RNA polymerase catalyzes the transcription of DNA into RNA using the four ribonucleoside triphosphates as substrates.</text>
</comment>
<evidence type="ECO:0000256" key="8">
    <source>
        <dbReference type="PIRSR" id="PIRSR005586-1"/>
    </source>
</evidence>
<protein>
    <recommendedName>
        <fullName evidence="7">DNA-directed RNA polymerase subunit</fullName>
    </recommendedName>
</protein>
<feature type="binding site" evidence="8">
    <location>
        <position position="91"/>
    </location>
    <ligand>
        <name>Zn(2+)</name>
        <dbReference type="ChEBI" id="CHEBI:29105"/>
        <label>2</label>
    </ligand>
</feature>
<evidence type="ECO:0000256" key="2">
    <source>
        <dbReference type="ARBA" id="ARBA00022478"/>
    </source>
</evidence>
<evidence type="ECO:0000256" key="3">
    <source>
        <dbReference type="ARBA" id="ARBA00022723"/>
    </source>
</evidence>
<sequence length="130" mass="15015">MAGAKEQQDCLFCNLCGSLLSFDSASFASCLLCHNQRSVQDFQGKEIWYRSTPQDFMRRLGVDLLIQPEETQVKAKESDEMQQRAVVNDECPRCKNPSLEYYTKQLRSADEGQTVFYECPKCHHKFSQNM</sequence>
<dbReference type="GO" id="GO:0003676">
    <property type="term" value="F:nucleic acid binding"/>
    <property type="evidence" value="ECO:0007669"/>
    <property type="project" value="InterPro"/>
</dbReference>
<feature type="binding site" evidence="8">
    <location>
        <position position="94"/>
    </location>
    <ligand>
        <name>Zn(2+)</name>
        <dbReference type="ChEBI" id="CHEBI:29105"/>
        <label>2</label>
    </ligand>
</feature>
<dbReference type="Pfam" id="PF01096">
    <property type="entry name" value="Zn_ribbon_TFIIS"/>
    <property type="match status" value="1"/>
</dbReference>
<keyword evidence="3 8" id="KW-0479">Metal-binding</keyword>
<comment type="subcellular location">
    <subcellularLocation>
        <location evidence="1">Nucleus</location>
        <location evidence="1">Nucleolus</location>
    </subcellularLocation>
</comment>
<dbReference type="GO" id="GO:0000428">
    <property type="term" value="C:DNA-directed RNA polymerase complex"/>
    <property type="evidence" value="ECO:0007669"/>
    <property type="project" value="UniProtKB-KW"/>
</dbReference>
<feature type="binding site" evidence="8">
    <location>
        <position position="16"/>
    </location>
    <ligand>
        <name>Zn(2+)</name>
        <dbReference type="ChEBI" id="CHEBI:29105"/>
        <label>1</label>
    </ligand>
</feature>
<reference evidence="11 13" key="2">
    <citation type="journal article" date="2018" name="Plant J.">
        <title>The Physcomitrella patens chromosome-scale assembly reveals moss genome structure and evolution.</title>
        <authorList>
            <person name="Lang D."/>
            <person name="Ullrich K.K."/>
            <person name="Murat F."/>
            <person name="Fuchs J."/>
            <person name="Jenkins J."/>
            <person name="Haas F.B."/>
            <person name="Piednoel M."/>
            <person name="Gundlach H."/>
            <person name="Van Bel M."/>
            <person name="Meyberg R."/>
            <person name="Vives C."/>
            <person name="Morata J."/>
            <person name="Symeonidi A."/>
            <person name="Hiss M."/>
            <person name="Muchero W."/>
            <person name="Kamisugi Y."/>
            <person name="Saleh O."/>
            <person name="Blanc G."/>
            <person name="Decker E.L."/>
            <person name="van Gessel N."/>
            <person name="Grimwood J."/>
            <person name="Hayes R.D."/>
            <person name="Graham S.W."/>
            <person name="Gunter L.E."/>
            <person name="McDaniel S.F."/>
            <person name="Hoernstein S.N.W."/>
            <person name="Larsson A."/>
            <person name="Li F.W."/>
            <person name="Perroud P.F."/>
            <person name="Phillips J."/>
            <person name="Ranjan P."/>
            <person name="Rokshar D.S."/>
            <person name="Rothfels C.J."/>
            <person name="Schneider L."/>
            <person name="Shu S."/>
            <person name="Stevenson D.W."/>
            <person name="Thummler F."/>
            <person name="Tillich M."/>
            <person name="Villarreal Aguilar J.C."/>
            <person name="Widiez T."/>
            <person name="Wong G.K."/>
            <person name="Wymore A."/>
            <person name="Zhang Y."/>
            <person name="Zimmer A.D."/>
            <person name="Quatrano R.S."/>
            <person name="Mayer K.F.X."/>
            <person name="Goodstein D."/>
            <person name="Casacuberta J.M."/>
            <person name="Vandepoele K."/>
            <person name="Reski R."/>
            <person name="Cuming A.C."/>
            <person name="Tuskan G.A."/>
            <person name="Maumus F."/>
            <person name="Salse J."/>
            <person name="Schmutz J."/>
            <person name="Rensing S.A."/>
        </authorList>
    </citation>
    <scope>NUCLEOTIDE SEQUENCE [LARGE SCALE GENOMIC DNA]</scope>
    <source>
        <strain evidence="12 13">cv. Gransden 2004</strain>
    </source>
</reference>
<dbReference type="FunFam" id="2.20.25.10:FF:000049">
    <property type="entry name" value="DNA-directed RNA polymerase subunit"/>
    <property type="match status" value="1"/>
</dbReference>
<dbReference type="PIRSF" id="PIRSF005586">
    <property type="entry name" value="RNApol_RpoM"/>
    <property type="match status" value="1"/>
</dbReference>
<organism evidence="11">
    <name type="scientific">Physcomitrium patens</name>
    <name type="common">Spreading-leaved earth moss</name>
    <name type="synonym">Physcomitrella patens</name>
    <dbReference type="NCBI Taxonomy" id="3218"/>
    <lineage>
        <taxon>Eukaryota</taxon>
        <taxon>Viridiplantae</taxon>
        <taxon>Streptophyta</taxon>
        <taxon>Embryophyta</taxon>
        <taxon>Bryophyta</taxon>
        <taxon>Bryophytina</taxon>
        <taxon>Bryopsida</taxon>
        <taxon>Funariidae</taxon>
        <taxon>Funariales</taxon>
        <taxon>Funariaceae</taxon>
        <taxon>Physcomitrium</taxon>
    </lineage>
</organism>
<dbReference type="PANTHER" id="PTHR11239:SF14">
    <property type="entry name" value="DNA-DIRECTED RNA POLYMERASE I SUBUNIT RPA12"/>
    <property type="match status" value="1"/>
</dbReference>
<dbReference type="GO" id="GO:0006351">
    <property type="term" value="P:DNA-templated transcription"/>
    <property type="evidence" value="ECO:0007669"/>
    <property type="project" value="InterPro"/>
</dbReference>
<evidence type="ECO:0000256" key="7">
    <source>
        <dbReference type="PIRNR" id="PIRNR005586"/>
    </source>
</evidence>
<feature type="binding site" evidence="8">
    <location>
        <position position="119"/>
    </location>
    <ligand>
        <name>Zn(2+)</name>
        <dbReference type="ChEBI" id="CHEBI:29105"/>
        <label>2</label>
    </ligand>
</feature>
<evidence type="ECO:0000256" key="1">
    <source>
        <dbReference type="ARBA" id="ARBA00004604"/>
    </source>
</evidence>
<keyword evidence="4 9" id="KW-0863">Zinc-finger</keyword>
<dbReference type="InterPro" id="IPR034004">
    <property type="entry name" value="Zn_ribbon_RPA12_C"/>
</dbReference>
<evidence type="ECO:0000256" key="5">
    <source>
        <dbReference type="ARBA" id="ARBA00022833"/>
    </source>
</evidence>
<dbReference type="CDD" id="cd10507">
    <property type="entry name" value="Zn-ribbon_RPA12"/>
    <property type="match status" value="1"/>
</dbReference>
<evidence type="ECO:0000256" key="6">
    <source>
        <dbReference type="ARBA" id="ARBA00023242"/>
    </source>
</evidence>
<dbReference type="EMBL" id="ABEU02000024">
    <property type="protein sequence ID" value="PNR28167.1"/>
    <property type="molecule type" value="Genomic_DNA"/>
</dbReference>
<evidence type="ECO:0000256" key="4">
    <source>
        <dbReference type="ARBA" id="ARBA00022771"/>
    </source>
</evidence>
<name>A9SFI8_PHYPA</name>
<dbReference type="GO" id="GO:0008270">
    <property type="term" value="F:zinc ion binding"/>
    <property type="evidence" value="ECO:0007669"/>
    <property type="project" value="UniProtKB-KW"/>
</dbReference>
<feature type="binding site" evidence="8">
    <location>
        <position position="122"/>
    </location>
    <ligand>
        <name>Zn(2+)</name>
        <dbReference type="ChEBI" id="CHEBI:29105"/>
        <label>2</label>
    </ligand>
</feature>
<dbReference type="PROSITE" id="PS51133">
    <property type="entry name" value="ZF_TFIIS_2"/>
    <property type="match status" value="1"/>
</dbReference>
<keyword evidence="13" id="KW-1185">Reference proteome</keyword>
<dbReference type="PANTHER" id="PTHR11239">
    <property type="entry name" value="DNA-DIRECTED RNA POLYMERASE"/>
    <property type="match status" value="1"/>
</dbReference>
<evidence type="ECO:0000313" key="12">
    <source>
        <dbReference type="EnsemblPlants" id="Pp3c24_7070V3.1"/>
    </source>
</evidence>
<evidence type="ECO:0000313" key="13">
    <source>
        <dbReference type="Proteomes" id="UP000006727"/>
    </source>
</evidence>
<feature type="domain" description="TFIIS-type" evidence="10">
    <location>
        <begin position="87"/>
        <end position="127"/>
    </location>
</feature>
<dbReference type="GO" id="GO:0005730">
    <property type="term" value="C:nucleolus"/>
    <property type="evidence" value="ECO:0007669"/>
    <property type="project" value="UniProtKB-SubCell"/>
</dbReference>
<dbReference type="Proteomes" id="UP000006727">
    <property type="component" value="Chromosome 24"/>
</dbReference>
<keyword evidence="2 7" id="KW-0240">DNA-directed RNA polymerase</keyword>
<dbReference type="GeneID" id="112276388"/>
<keyword evidence="6 7" id="KW-0539">Nucleus</keyword>
<evidence type="ECO:0000259" key="10">
    <source>
        <dbReference type="PROSITE" id="PS51133"/>
    </source>
</evidence>
<keyword evidence="7" id="KW-0804">Transcription</keyword>
<dbReference type="Gene3D" id="2.20.25.10">
    <property type="match status" value="1"/>
</dbReference>
<dbReference type="RefSeq" id="XP_024363433.1">
    <property type="nucleotide sequence ID" value="XM_024507665.2"/>
</dbReference>
<dbReference type="STRING" id="3218.A9SFI8"/>
<feature type="binding site" evidence="8">
    <location>
        <position position="13"/>
    </location>
    <ligand>
        <name>Zn(2+)</name>
        <dbReference type="ChEBI" id="CHEBI:29105"/>
        <label>1</label>
    </ligand>
</feature>
<accession>A9SFI8</accession>
<dbReference type="AlphaFoldDB" id="A9SFI8"/>
<keyword evidence="5 8" id="KW-0862">Zinc</keyword>
<dbReference type="GO" id="GO:0003899">
    <property type="term" value="F:DNA-directed RNA polymerase activity"/>
    <property type="evidence" value="ECO:0007669"/>
    <property type="project" value="InterPro"/>
</dbReference>
<gene>
    <name evidence="12" type="primary">LOC112276388</name>
    <name evidence="11" type="ORF">PHYPA_028759</name>
</gene>
<dbReference type="EnsemblPlants" id="Pp3c24_7070V3.1">
    <property type="protein sequence ID" value="Pp3c24_7070V3.1"/>
    <property type="gene ID" value="Pp3c24_7070"/>
</dbReference>